<evidence type="ECO:0000313" key="12">
    <source>
        <dbReference type="Proteomes" id="UP000315369"/>
    </source>
</evidence>
<gene>
    <name evidence="11" type="ORF">FJV41_20435</name>
</gene>
<dbReference type="InterPro" id="IPR038418">
    <property type="entry name" value="6-PTP_synth/QueD_sf"/>
</dbReference>
<organism evidence="11 12">
    <name type="scientific">Myxococcus llanfairpwllgwyngyllgogerychwyrndrobwllllantysiliogogogochensis</name>
    <dbReference type="NCBI Taxonomy" id="2590453"/>
    <lineage>
        <taxon>Bacteria</taxon>
        <taxon>Pseudomonadati</taxon>
        <taxon>Myxococcota</taxon>
        <taxon>Myxococcia</taxon>
        <taxon>Myxococcales</taxon>
        <taxon>Cystobacterineae</taxon>
        <taxon>Myxococcaceae</taxon>
        <taxon>Myxococcus</taxon>
    </lineage>
</organism>
<evidence type="ECO:0000256" key="10">
    <source>
        <dbReference type="ARBA" id="ARBA00048807"/>
    </source>
</evidence>
<comment type="pathway">
    <text evidence="2">Purine metabolism; 7-cyano-7-deazaguanine biosynthesis.</text>
</comment>
<keyword evidence="7" id="KW-0862">Zinc</keyword>
<dbReference type="GO" id="GO:0070497">
    <property type="term" value="F:6-carboxytetrahydropterin synthase activity"/>
    <property type="evidence" value="ECO:0007669"/>
    <property type="project" value="UniProtKB-EC"/>
</dbReference>
<dbReference type="InterPro" id="IPR007115">
    <property type="entry name" value="6-PTP_synth/QueD"/>
</dbReference>
<evidence type="ECO:0000256" key="5">
    <source>
        <dbReference type="ARBA" id="ARBA00018141"/>
    </source>
</evidence>
<comment type="cofactor">
    <cofactor evidence="1">
        <name>Zn(2+)</name>
        <dbReference type="ChEBI" id="CHEBI:29105"/>
    </cofactor>
</comment>
<evidence type="ECO:0000256" key="1">
    <source>
        <dbReference type="ARBA" id="ARBA00001947"/>
    </source>
</evidence>
<dbReference type="Proteomes" id="UP000315369">
    <property type="component" value="Unassembled WGS sequence"/>
</dbReference>
<dbReference type="PANTHER" id="PTHR12589">
    <property type="entry name" value="PYRUVOYL TETRAHYDROBIOPTERIN SYNTHASE"/>
    <property type="match status" value="1"/>
</dbReference>
<comment type="similarity">
    <text evidence="3">Belongs to the PTPS family. QueD subfamily.</text>
</comment>
<keyword evidence="8" id="KW-0456">Lyase</keyword>
<dbReference type="GO" id="GO:0046872">
    <property type="term" value="F:metal ion binding"/>
    <property type="evidence" value="ECO:0007669"/>
    <property type="project" value="UniProtKB-KW"/>
</dbReference>
<evidence type="ECO:0000256" key="7">
    <source>
        <dbReference type="ARBA" id="ARBA00022833"/>
    </source>
</evidence>
<dbReference type="PANTHER" id="PTHR12589:SF7">
    <property type="entry name" value="6-PYRUVOYL TETRAHYDROBIOPTERIN SYNTHASE"/>
    <property type="match status" value="1"/>
</dbReference>
<dbReference type="Pfam" id="PF01242">
    <property type="entry name" value="PTPS"/>
    <property type="match status" value="1"/>
</dbReference>
<dbReference type="OrthoDB" id="9804698at2"/>
<comment type="caution">
    <text evidence="11">The sequence shown here is derived from an EMBL/GenBank/DDBJ whole genome shotgun (WGS) entry which is preliminary data.</text>
</comment>
<evidence type="ECO:0000256" key="2">
    <source>
        <dbReference type="ARBA" id="ARBA00005061"/>
    </source>
</evidence>
<dbReference type="SUPFAM" id="SSF55620">
    <property type="entry name" value="Tetrahydrobiopterin biosynthesis enzymes-like"/>
    <property type="match status" value="1"/>
</dbReference>
<keyword evidence="12" id="KW-1185">Reference proteome</keyword>
<evidence type="ECO:0000256" key="3">
    <source>
        <dbReference type="ARBA" id="ARBA00008900"/>
    </source>
</evidence>
<dbReference type="Gene3D" id="3.30.479.10">
    <property type="entry name" value="6-pyruvoyl tetrahydropterin synthase/QueD"/>
    <property type="match status" value="1"/>
</dbReference>
<evidence type="ECO:0000313" key="11">
    <source>
        <dbReference type="EMBL" id="TQF14104.1"/>
    </source>
</evidence>
<sequence length="164" mass="18405">MPRTTTLELYKEEMKFSAGHFTIFSATHRENLHGHNFTVYVALTGEVADNGMLSDYGPLKQTIIARCRTWNETFFLPEHSPHLKLERDAKGNVLARFNGEELRFLARDITVLPVENVTLEELARVFGEELVGDGTALRKDGVTRLVVKCASGPGQSSSWEWVAP</sequence>
<reference evidence="11 12" key="1">
    <citation type="submission" date="2019-06" db="EMBL/GenBank/DDBJ databases">
        <authorList>
            <person name="Livingstone P."/>
            <person name="Whitworth D."/>
        </authorList>
    </citation>
    <scope>NUCLEOTIDE SEQUENCE [LARGE SCALE GENOMIC DNA]</scope>
    <source>
        <strain evidence="11 12">AM401</strain>
    </source>
</reference>
<dbReference type="EMBL" id="VIFM01000078">
    <property type="protein sequence ID" value="TQF14104.1"/>
    <property type="molecule type" value="Genomic_DNA"/>
</dbReference>
<keyword evidence="6" id="KW-0479">Metal-binding</keyword>
<proteinExistence type="inferred from homology"/>
<evidence type="ECO:0000256" key="8">
    <source>
        <dbReference type="ARBA" id="ARBA00023239"/>
    </source>
</evidence>
<dbReference type="EC" id="4.1.2.50" evidence="4"/>
<protein>
    <recommendedName>
        <fullName evidence="5">6-carboxy-5,6,7,8-tetrahydropterin synthase</fullName>
        <ecNumber evidence="4">4.1.2.50</ecNumber>
    </recommendedName>
    <alternativeName>
        <fullName evidence="9">Queuosine biosynthesis protein QueD</fullName>
    </alternativeName>
</protein>
<evidence type="ECO:0000256" key="9">
    <source>
        <dbReference type="ARBA" id="ARBA00031449"/>
    </source>
</evidence>
<evidence type="ECO:0000256" key="6">
    <source>
        <dbReference type="ARBA" id="ARBA00022723"/>
    </source>
</evidence>
<dbReference type="UniPathway" id="UPA00391"/>
<dbReference type="RefSeq" id="WP_141644193.1">
    <property type="nucleotide sequence ID" value="NZ_VIFM01000078.1"/>
</dbReference>
<name>A0A540X040_9BACT</name>
<accession>A0A540X040</accession>
<dbReference type="AlphaFoldDB" id="A0A540X040"/>
<evidence type="ECO:0000256" key="4">
    <source>
        <dbReference type="ARBA" id="ARBA00012982"/>
    </source>
</evidence>
<comment type="catalytic activity">
    <reaction evidence="10">
        <text>7,8-dihydroneopterin 3'-triphosphate + H2O = 6-carboxy-5,6,7,8-tetrahydropterin + triphosphate + acetaldehyde + 2 H(+)</text>
        <dbReference type="Rhea" id="RHEA:27966"/>
        <dbReference type="ChEBI" id="CHEBI:15343"/>
        <dbReference type="ChEBI" id="CHEBI:15377"/>
        <dbReference type="ChEBI" id="CHEBI:15378"/>
        <dbReference type="ChEBI" id="CHEBI:18036"/>
        <dbReference type="ChEBI" id="CHEBI:58462"/>
        <dbReference type="ChEBI" id="CHEBI:61032"/>
        <dbReference type="EC" id="4.1.2.50"/>
    </reaction>
</comment>